<dbReference type="Proteomes" id="UP000035021">
    <property type="component" value="Unassembled WGS sequence"/>
</dbReference>
<accession>A0ABQ0IRF9</accession>
<gene>
    <name evidence="1" type="ORF">GP2_054_00010</name>
</gene>
<protein>
    <submittedName>
        <fullName evidence="1">Uncharacterized protein</fullName>
    </submittedName>
</protein>
<comment type="caution">
    <text evidence="1">The sequence shown here is derived from an EMBL/GenBank/DDBJ whole genome shotgun (WGS) entry which is preliminary data.</text>
</comment>
<evidence type="ECO:0000313" key="1">
    <source>
        <dbReference type="EMBL" id="GAC86095.1"/>
    </source>
</evidence>
<reference evidence="1 2" key="1">
    <citation type="submission" date="2013-02" db="EMBL/GenBank/DDBJ databases">
        <title>Whole genome shotgun sequence of Gordonia paraffinivorans NBRC 108238.</title>
        <authorList>
            <person name="Isaki-Nakamura S."/>
            <person name="Hosoyama A."/>
            <person name="Tsuchikane K."/>
            <person name="Ando Y."/>
            <person name="Baba S."/>
            <person name="Ohji S."/>
            <person name="Hamada M."/>
            <person name="Tamura T."/>
            <person name="Yamazoe A."/>
            <person name="Yamazaki S."/>
            <person name="Fujita N."/>
        </authorList>
    </citation>
    <scope>NUCLEOTIDE SEQUENCE [LARGE SCALE GENOMIC DNA]</scope>
    <source>
        <strain evidence="1 2">NBRC 108238</strain>
    </source>
</reference>
<dbReference type="RefSeq" id="WP_006902365.1">
    <property type="nucleotide sequence ID" value="NZ_BAOQ01000054.1"/>
</dbReference>
<dbReference type="EMBL" id="BAOQ01000054">
    <property type="protein sequence ID" value="GAC86095.1"/>
    <property type="molecule type" value="Genomic_DNA"/>
</dbReference>
<evidence type="ECO:0000313" key="2">
    <source>
        <dbReference type="Proteomes" id="UP000035021"/>
    </source>
</evidence>
<keyword evidence="2" id="KW-1185">Reference proteome</keyword>
<organism evidence="1 2">
    <name type="scientific">Gordonia paraffinivorans NBRC 108238</name>
    <dbReference type="NCBI Taxonomy" id="1223543"/>
    <lineage>
        <taxon>Bacteria</taxon>
        <taxon>Bacillati</taxon>
        <taxon>Actinomycetota</taxon>
        <taxon>Actinomycetes</taxon>
        <taxon>Mycobacteriales</taxon>
        <taxon>Gordoniaceae</taxon>
        <taxon>Gordonia</taxon>
    </lineage>
</organism>
<sequence>MTLSYTEALDLRYRLAGIELPETVDRAQLNALLTAGVRAVLEQELDALEDRRRAPKDAALAISQACDWKAVAKRVRDRDEAIKSGKYIERVSA</sequence>
<name>A0ABQ0IRF9_9ACTN</name>
<proteinExistence type="predicted"/>